<keyword evidence="1" id="KW-0472">Membrane</keyword>
<evidence type="ECO:0000313" key="2">
    <source>
        <dbReference type="EMBL" id="KKM60304.1"/>
    </source>
</evidence>
<dbReference type="EMBL" id="LAZR01011703">
    <property type="protein sequence ID" value="KKM60304.1"/>
    <property type="molecule type" value="Genomic_DNA"/>
</dbReference>
<keyword evidence="1" id="KW-1133">Transmembrane helix</keyword>
<feature type="transmembrane region" description="Helical" evidence="1">
    <location>
        <begin position="18"/>
        <end position="36"/>
    </location>
</feature>
<gene>
    <name evidence="2" type="ORF">LCGC14_1543150</name>
</gene>
<protein>
    <submittedName>
        <fullName evidence="2">Uncharacterized protein</fullName>
    </submittedName>
</protein>
<proteinExistence type="predicted"/>
<comment type="caution">
    <text evidence="2">The sequence shown here is derived from an EMBL/GenBank/DDBJ whole genome shotgun (WGS) entry which is preliminary data.</text>
</comment>
<accession>A0A0F9ISH6</accession>
<evidence type="ECO:0000256" key="1">
    <source>
        <dbReference type="SAM" id="Phobius"/>
    </source>
</evidence>
<organism evidence="2">
    <name type="scientific">marine sediment metagenome</name>
    <dbReference type="NCBI Taxonomy" id="412755"/>
    <lineage>
        <taxon>unclassified sequences</taxon>
        <taxon>metagenomes</taxon>
        <taxon>ecological metagenomes</taxon>
    </lineage>
</organism>
<dbReference type="AlphaFoldDB" id="A0A0F9ISH6"/>
<keyword evidence="1" id="KW-0812">Transmembrane</keyword>
<name>A0A0F9ISH6_9ZZZZ</name>
<sequence length="55" mass="6029">MLNVSGRMYSRNRYFDCALSRSSQVGVVVFVLAYMLQNSGSFGYLDAGSVGLDLL</sequence>
<reference evidence="2" key="1">
    <citation type="journal article" date="2015" name="Nature">
        <title>Complex archaea that bridge the gap between prokaryotes and eukaryotes.</title>
        <authorList>
            <person name="Spang A."/>
            <person name="Saw J.H."/>
            <person name="Jorgensen S.L."/>
            <person name="Zaremba-Niedzwiedzka K."/>
            <person name="Martijn J."/>
            <person name="Lind A.E."/>
            <person name="van Eijk R."/>
            <person name="Schleper C."/>
            <person name="Guy L."/>
            <person name="Ettema T.J."/>
        </authorList>
    </citation>
    <scope>NUCLEOTIDE SEQUENCE</scope>
</reference>